<gene>
    <name evidence="1" type="ORF">PEDI_39150</name>
</gene>
<organism evidence="1 2">
    <name type="scientific">Persicobacter diffluens</name>
    <dbReference type="NCBI Taxonomy" id="981"/>
    <lineage>
        <taxon>Bacteria</taxon>
        <taxon>Pseudomonadati</taxon>
        <taxon>Bacteroidota</taxon>
        <taxon>Cytophagia</taxon>
        <taxon>Cytophagales</taxon>
        <taxon>Persicobacteraceae</taxon>
        <taxon>Persicobacter</taxon>
    </lineage>
</organism>
<dbReference type="Proteomes" id="UP001310022">
    <property type="component" value="Unassembled WGS sequence"/>
</dbReference>
<reference evidence="1 2" key="1">
    <citation type="submission" date="2021-12" db="EMBL/GenBank/DDBJ databases">
        <title>Genome sequencing of bacteria with rrn-lacking chromosome and rrn-plasmid.</title>
        <authorList>
            <person name="Anda M."/>
            <person name="Iwasaki W."/>
        </authorList>
    </citation>
    <scope>NUCLEOTIDE SEQUENCE [LARGE SCALE GENOMIC DNA]</scope>
    <source>
        <strain evidence="1 2">NBRC 15940</strain>
    </source>
</reference>
<keyword evidence="2" id="KW-1185">Reference proteome</keyword>
<name>A0AAN4W2F1_9BACT</name>
<evidence type="ECO:0000313" key="2">
    <source>
        <dbReference type="Proteomes" id="UP001310022"/>
    </source>
</evidence>
<proteinExistence type="predicted"/>
<protein>
    <submittedName>
        <fullName evidence="1">Uncharacterized protein</fullName>
    </submittedName>
</protein>
<sequence>MGIHNLTVRHDNYQSLLLRIGLKKWRFIFKTTQNAYSKRALVLKFVIRAFASLKFNIGGERLKAGKMQTCSWGN</sequence>
<comment type="caution">
    <text evidence="1">The sequence shown here is derived from an EMBL/GenBank/DDBJ whole genome shotgun (WGS) entry which is preliminary data.</text>
</comment>
<dbReference type="AlphaFoldDB" id="A0AAN4W2F1"/>
<accession>A0AAN4W2F1</accession>
<dbReference type="EMBL" id="BQKE01000002">
    <property type="protein sequence ID" value="GJM63363.1"/>
    <property type="molecule type" value="Genomic_DNA"/>
</dbReference>
<evidence type="ECO:0000313" key="1">
    <source>
        <dbReference type="EMBL" id="GJM63363.1"/>
    </source>
</evidence>